<evidence type="ECO:0000256" key="2">
    <source>
        <dbReference type="SAM" id="SignalP"/>
    </source>
</evidence>
<dbReference type="PROSITE" id="PS51762">
    <property type="entry name" value="GH16_2"/>
    <property type="match status" value="1"/>
</dbReference>
<feature type="domain" description="GH16" evidence="3">
    <location>
        <begin position="29"/>
        <end position="255"/>
    </location>
</feature>
<dbReference type="PANTHER" id="PTHR10963:SF55">
    <property type="entry name" value="GLYCOSIDE HYDROLASE FAMILY 16 PROTEIN"/>
    <property type="match status" value="1"/>
</dbReference>
<reference evidence="5" key="1">
    <citation type="submission" date="2020-01" db="EMBL/GenBank/DDBJ databases">
        <title>Sphingomonas sp. strain CSW-10.</title>
        <authorList>
            <person name="Chen W.-M."/>
        </authorList>
    </citation>
    <scope>NUCLEOTIDE SEQUENCE [LARGE SCALE GENOMIC DNA]</scope>
    <source>
        <strain evidence="5">NST-5</strain>
    </source>
</reference>
<dbReference type="InterPro" id="IPR000757">
    <property type="entry name" value="Beta-glucanase-like"/>
</dbReference>
<feature type="chain" id="PRO_5045145708" evidence="2">
    <location>
        <begin position="19"/>
        <end position="255"/>
    </location>
</feature>
<name>A0ABW9Z6A6_9FLAO</name>
<gene>
    <name evidence="4" type="ORF">GV828_02680</name>
</gene>
<evidence type="ECO:0000313" key="4">
    <source>
        <dbReference type="EMBL" id="NBL64102.1"/>
    </source>
</evidence>
<evidence type="ECO:0000259" key="3">
    <source>
        <dbReference type="PROSITE" id="PS51762"/>
    </source>
</evidence>
<dbReference type="CDD" id="cd08023">
    <property type="entry name" value="GH16_laminarinase_like"/>
    <property type="match status" value="1"/>
</dbReference>
<organism evidence="4 5">
    <name type="scientific">Flavobacterium ichthyis</name>
    <dbReference type="NCBI Taxonomy" id="2698827"/>
    <lineage>
        <taxon>Bacteria</taxon>
        <taxon>Pseudomonadati</taxon>
        <taxon>Bacteroidota</taxon>
        <taxon>Flavobacteriia</taxon>
        <taxon>Flavobacteriales</taxon>
        <taxon>Flavobacteriaceae</taxon>
        <taxon>Flavobacterium</taxon>
    </lineage>
</organism>
<keyword evidence="5" id="KW-1185">Reference proteome</keyword>
<sequence length="255" mass="29179">MKVTTIIGMLCFSSIAFAQVKKGELIWEENFSGKTLNEQIWNYELGDGCPNICGWGNNERQVYTKENHQLKGGKLYITAKKEGEKYTSTRITTAGKKEFKYGYMETRAKLPTGSGIWPAFWMLGSNIKEVGWPKSGEIDILEYVGKEPSQVYTTLHMQDHHGDNASSKKTKIEKIEKGFHTYGVNWTTEKMDFYVDDKLVYTYNPENKTENNWPFDQPFYFILNVAVGGNFGGPAVDDSIFPQQFVVDYVRVYSN</sequence>
<evidence type="ECO:0000256" key="1">
    <source>
        <dbReference type="ARBA" id="ARBA00006865"/>
    </source>
</evidence>
<dbReference type="Gene3D" id="2.60.120.200">
    <property type="match status" value="1"/>
</dbReference>
<comment type="caution">
    <text evidence="4">The sequence shown here is derived from an EMBL/GenBank/DDBJ whole genome shotgun (WGS) entry which is preliminary data.</text>
</comment>
<feature type="signal peptide" evidence="2">
    <location>
        <begin position="1"/>
        <end position="18"/>
    </location>
</feature>
<comment type="similarity">
    <text evidence="1">Belongs to the glycosyl hydrolase 16 family.</text>
</comment>
<keyword evidence="2" id="KW-0732">Signal</keyword>
<protein>
    <submittedName>
        <fullName evidence="4">Family 16 glycosylhydrolase</fullName>
    </submittedName>
</protein>
<dbReference type="InterPro" id="IPR050546">
    <property type="entry name" value="Glycosyl_Hydrlase_16"/>
</dbReference>
<dbReference type="RefSeq" id="WP_166535920.1">
    <property type="nucleotide sequence ID" value="NZ_JAABLM010000002.1"/>
</dbReference>
<dbReference type="InterPro" id="IPR013320">
    <property type="entry name" value="ConA-like_dom_sf"/>
</dbReference>
<dbReference type="PANTHER" id="PTHR10963">
    <property type="entry name" value="GLYCOSYL HYDROLASE-RELATED"/>
    <property type="match status" value="1"/>
</dbReference>
<dbReference type="Proteomes" id="UP000798602">
    <property type="component" value="Unassembled WGS sequence"/>
</dbReference>
<accession>A0ABW9Z6A6</accession>
<dbReference type="Pfam" id="PF00722">
    <property type="entry name" value="Glyco_hydro_16"/>
    <property type="match status" value="1"/>
</dbReference>
<dbReference type="SUPFAM" id="SSF49899">
    <property type="entry name" value="Concanavalin A-like lectins/glucanases"/>
    <property type="match status" value="1"/>
</dbReference>
<evidence type="ECO:0000313" key="5">
    <source>
        <dbReference type="Proteomes" id="UP000798602"/>
    </source>
</evidence>
<proteinExistence type="inferred from homology"/>
<dbReference type="EMBL" id="JAABLM010000002">
    <property type="protein sequence ID" value="NBL64102.1"/>
    <property type="molecule type" value="Genomic_DNA"/>
</dbReference>